<dbReference type="InterPro" id="IPR000719">
    <property type="entry name" value="Prot_kinase_dom"/>
</dbReference>
<organism evidence="2 3">
    <name type="scientific">Diplogelasinospora grovesii</name>
    <dbReference type="NCBI Taxonomy" id="303347"/>
    <lineage>
        <taxon>Eukaryota</taxon>
        <taxon>Fungi</taxon>
        <taxon>Dikarya</taxon>
        <taxon>Ascomycota</taxon>
        <taxon>Pezizomycotina</taxon>
        <taxon>Sordariomycetes</taxon>
        <taxon>Sordariomycetidae</taxon>
        <taxon>Sordariales</taxon>
        <taxon>Diplogelasinosporaceae</taxon>
        <taxon>Diplogelasinospora</taxon>
    </lineage>
</organism>
<sequence length="167" mass="18989">MRAEATNISHHIQPLEDLLFSIPNIKRVLHCDIQPQNLLVGKNLHVKLSDFQGRCLSDTGEEVIDGYSGEPLRFFCPRDDTCDPNCKTDVFALGCTIYFIMMGHAVYPDIIDGEEGWEDEVYERFAKGQFPEDEHACAEITSKCWRQEYESVEDLVRDLAAISVTDS</sequence>
<gene>
    <name evidence="2" type="ORF">QBC46DRAFT_264955</name>
</gene>
<dbReference type="GO" id="GO:0004672">
    <property type="term" value="F:protein kinase activity"/>
    <property type="evidence" value="ECO:0007669"/>
    <property type="project" value="InterPro"/>
</dbReference>
<dbReference type="AlphaFoldDB" id="A0AAN6N4W8"/>
<evidence type="ECO:0000313" key="3">
    <source>
        <dbReference type="Proteomes" id="UP001303473"/>
    </source>
</evidence>
<keyword evidence="3" id="KW-1185">Reference proteome</keyword>
<accession>A0AAN6N4W8</accession>
<reference evidence="3" key="1">
    <citation type="journal article" date="2023" name="Mol. Phylogenet. Evol.">
        <title>Genome-scale phylogeny and comparative genomics of the fungal order Sordariales.</title>
        <authorList>
            <person name="Hensen N."/>
            <person name="Bonometti L."/>
            <person name="Westerberg I."/>
            <person name="Brannstrom I.O."/>
            <person name="Guillou S."/>
            <person name="Cros-Aarteil S."/>
            <person name="Calhoun S."/>
            <person name="Haridas S."/>
            <person name="Kuo A."/>
            <person name="Mondo S."/>
            <person name="Pangilinan J."/>
            <person name="Riley R."/>
            <person name="LaButti K."/>
            <person name="Andreopoulos B."/>
            <person name="Lipzen A."/>
            <person name="Chen C."/>
            <person name="Yan M."/>
            <person name="Daum C."/>
            <person name="Ng V."/>
            <person name="Clum A."/>
            <person name="Steindorff A."/>
            <person name="Ohm R.A."/>
            <person name="Martin F."/>
            <person name="Silar P."/>
            <person name="Natvig D.O."/>
            <person name="Lalanne C."/>
            <person name="Gautier V."/>
            <person name="Ament-Velasquez S.L."/>
            <person name="Kruys A."/>
            <person name="Hutchinson M.I."/>
            <person name="Powell A.J."/>
            <person name="Barry K."/>
            <person name="Miller A.N."/>
            <person name="Grigoriev I.V."/>
            <person name="Debuchy R."/>
            <person name="Gladieux P."/>
            <person name="Hiltunen Thoren M."/>
            <person name="Johannesson H."/>
        </authorList>
    </citation>
    <scope>NUCLEOTIDE SEQUENCE [LARGE SCALE GENOMIC DNA]</scope>
    <source>
        <strain evidence="3">CBS 340.73</strain>
    </source>
</reference>
<dbReference type="Proteomes" id="UP001303473">
    <property type="component" value="Unassembled WGS sequence"/>
</dbReference>
<dbReference type="EMBL" id="MU853825">
    <property type="protein sequence ID" value="KAK3938621.1"/>
    <property type="molecule type" value="Genomic_DNA"/>
</dbReference>
<evidence type="ECO:0000313" key="2">
    <source>
        <dbReference type="EMBL" id="KAK3938621.1"/>
    </source>
</evidence>
<dbReference type="PROSITE" id="PS50011">
    <property type="entry name" value="PROTEIN_KINASE_DOM"/>
    <property type="match status" value="1"/>
</dbReference>
<proteinExistence type="predicted"/>
<name>A0AAN6N4W8_9PEZI</name>
<dbReference type="Pfam" id="PF00069">
    <property type="entry name" value="Pkinase"/>
    <property type="match status" value="1"/>
</dbReference>
<protein>
    <recommendedName>
        <fullName evidence="1">Protein kinase domain-containing protein</fullName>
    </recommendedName>
</protein>
<dbReference type="InterPro" id="IPR011009">
    <property type="entry name" value="Kinase-like_dom_sf"/>
</dbReference>
<feature type="domain" description="Protein kinase" evidence="1">
    <location>
        <begin position="1"/>
        <end position="167"/>
    </location>
</feature>
<comment type="caution">
    <text evidence="2">The sequence shown here is derived from an EMBL/GenBank/DDBJ whole genome shotgun (WGS) entry which is preliminary data.</text>
</comment>
<dbReference type="GO" id="GO:0005524">
    <property type="term" value="F:ATP binding"/>
    <property type="evidence" value="ECO:0007669"/>
    <property type="project" value="InterPro"/>
</dbReference>
<evidence type="ECO:0000259" key="1">
    <source>
        <dbReference type="PROSITE" id="PS50011"/>
    </source>
</evidence>
<dbReference type="Gene3D" id="1.10.510.10">
    <property type="entry name" value="Transferase(Phosphotransferase) domain 1"/>
    <property type="match status" value="1"/>
</dbReference>
<dbReference type="SUPFAM" id="SSF56112">
    <property type="entry name" value="Protein kinase-like (PK-like)"/>
    <property type="match status" value="1"/>
</dbReference>